<dbReference type="GO" id="GO:0006816">
    <property type="term" value="P:calcium ion transport"/>
    <property type="evidence" value="ECO:0007669"/>
    <property type="project" value="TreeGrafter"/>
</dbReference>
<evidence type="ECO:0000313" key="13">
    <source>
        <dbReference type="Proteomes" id="UP000283255"/>
    </source>
</evidence>
<keyword evidence="13" id="KW-1185">Reference proteome</keyword>
<feature type="compositionally biased region" description="Polar residues" evidence="9">
    <location>
        <begin position="680"/>
        <end position="690"/>
    </location>
</feature>
<evidence type="ECO:0000256" key="7">
    <source>
        <dbReference type="ARBA" id="ARBA00022989"/>
    </source>
</evidence>
<dbReference type="InterPro" id="IPR029052">
    <property type="entry name" value="Metallo-depent_PP-like"/>
</dbReference>
<dbReference type="PANTHER" id="PTHR46730:SF1">
    <property type="entry name" value="PLAT DOMAIN-CONTAINING PROTEIN"/>
    <property type="match status" value="1"/>
</dbReference>
<dbReference type="PROSITE" id="PS50093">
    <property type="entry name" value="PKD"/>
    <property type="match status" value="2"/>
</dbReference>
<dbReference type="Pfam" id="PF16656">
    <property type="entry name" value="Pur_ac_phosph_N"/>
    <property type="match status" value="1"/>
</dbReference>
<gene>
    <name evidence="12" type="ORF">D1Z90_07705</name>
</gene>
<comment type="subcellular location">
    <subcellularLocation>
        <location evidence="2">Membrane</location>
        <topology evidence="2">Multi-pass membrane protein</topology>
    </subcellularLocation>
</comment>
<dbReference type="Gene3D" id="2.60.40.10">
    <property type="entry name" value="Immunoglobulins"/>
    <property type="match status" value="2"/>
</dbReference>
<evidence type="ECO:0000256" key="4">
    <source>
        <dbReference type="ARBA" id="ARBA00022729"/>
    </source>
</evidence>
<dbReference type="OrthoDB" id="9804511at2"/>
<dbReference type="PANTHER" id="PTHR46730">
    <property type="entry name" value="POLYCYSTIN-1"/>
    <property type="match status" value="1"/>
</dbReference>
<dbReference type="SUPFAM" id="SSF51055">
    <property type="entry name" value="Carbohydrate binding domain"/>
    <property type="match status" value="2"/>
</dbReference>
<dbReference type="SUPFAM" id="SSF49299">
    <property type="entry name" value="PKD domain"/>
    <property type="match status" value="2"/>
</dbReference>
<dbReference type="InterPro" id="IPR015914">
    <property type="entry name" value="PAPs_N"/>
</dbReference>
<comment type="cofactor">
    <cofactor evidence="1">
        <name>Ca(2+)</name>
        <dbReference type="ChEBI" id="CHEBI:29108"/>
    </cofactor>
</comment>
<name>A0A418YGG0_9GAMM</name>
<dbReference type="GO" id="GO:0030246">
    <property type="term" value="F:carbohydrate binding"/>
    <property type="evidence" value="ECO:0007669"/>
    <property type="project" value="InterPro"/>
</dbReference>
<dbReference type="Pfam" id="PF18911">
    <property type="entry name" value="PKD_4"/>
    <property type="match status" value="2"/>
</dbReference>
<dbReference type="InterPro" id="IPR007280">
    <property type="entry name" value="Peptidase_C_arc/bac"/>
</dbReference>
<feature type="chain" id="PRO_5019326078" evidence="10">
    <location>
        <begin position="30"/>
        <end position="862"/>
    </location>
</feature>
<dbReference type="SUPFAM" id="SSF56300">
    <property type="entry name" value="Metallo-dependent phosphatases"/>
    <property type="match status" value="1"/>
</dbReference>
<dbReference type="InterPro" id="IPR000601">
    <property type="entry name" value="PKD_dom"/>
</dbReference>
<dbReference type="CDD" id="cd12215">
    <property type="entry name" value="ChiC_BD"/>
    <property type="match status" value="2"/>
</dbReference>
<dbReference type="SMART" id="SM00089">
    <property type="entry name" value="PKD"/>
    <property type="match status" value="2"/>
</dbReference>
<dbReference type="GO" id="GO:0046872">
    <property type="term" value="F:metal ion binding"/>
    <property type="evidence" value="ECO:0007669"/>
    <property type="project" value="InterPro"/>
</dbReference>
<dbReference type="GO" id="GO:0005886">
    <property type="term" value="C:plasma membrane"/>
    <property type="evidence" value="ECO:0007669"/>
    <property type="project" value="TreeGrafter"/>
</dbReference>
<dbReference type="SUPFAM" id="SSF49363">
    <property type="entry name" value="Purple acid phosphatase, N-terminal domain"/>
    <property type="match status" value="1"/>
</dbReference>
<evidence type="ECO:0000256" key="3">
    <source>
        <dbReference type="ARBA" id="ARBA00022692"/>
    </source>
</evidence>
<proteinExistence type="predicted"/>
<keyword evidence="6" id="KW-0378">Hydrolase</keyword>
<dbReference type="AlphaFoldDB" id="A0A418YGG0"/>
<dbReference type="Gene3D" id="2.10.10.20">
    <property type="entry name" value="Carbohydrate-binding module superfamily 5/12"/>
    <property type="match status" value="2"/>
</dbReference>
<dbReference type="Pfam" id="PF04151">
    <property type="entry name" value="PPC"/>
    <property type="match status" value="1"/>
</dbReference>
<dbReference type="GO" id="GO:0005975">
    <property type="term" value="P:carbohydrate metabolic process"/>
    <property type="evidence" value="ECO:0007669"/>
    <property type="project" value="InterPro"/>
</dbReference>
<dbReference type="SMART" id="SM00495">
    <property type="entry name" value="ChtBD3"/>
    <property type="match status" value="2"/>
</dbReference>
<evidence type="ECO:0000313" key="12">
    <source>
        <dbReference type="EMBL" id="RJG48735.1"/>
    </source>
</evidence>
<evidence type="ECO:0000256" key="6">
    <source>
        <dbReference type="ARBA" id="ARBA00022801"/>
    </source>
</evidence>
<reference evidence="12 13" key="2">
    <citation type="submission" date="2019-01" db="EMBL/GenBank/DDBJ databases">
        <title>Motilimonas pumilus sp. nov., isolated from the gut of sea cucumber (Apostichopus japonicus).</title>
        <authorList>
            <person name="Wang F.-Q."/>
            <person name="Ren L.-H."/>
            <person name="Lin Y.-W."/>
            <person name="Sun G.-H."/>
            <person name="Du Z.-J."/>
            <person name="Zhao J.-X."/>
            <person name="Liu X.-J."/>
            <person name="Liu L.-J."/>
        </authorList>
    </citation>
    <scope>NUCLEOTIDE SEQUENCE [LARGE SCALE GENOMIC DNA]</scope>
    <source>
        <strain evidence="12 13">PLHSC7-2</strain>
    </source>
</reference>
<keyword evidence="7" id="KW-1133">Transmembrane helix</keyword>
<dbReference type="GO" id="GO:0005576">
    <property type="term" value="C:extracellular region"/>
    <property type="evidence" value="ECO:0007669"/>
    <property type="project" value="InterPro"/>
</dbReference>
<evidence type="ECO:0000256" key="8">
    <source>
        <dbReference type="ARBA" id="ARBA00023136"/>
    </source>
</evidence>
<keyword evidence="3" id="KW-0812">Transmembrane</keyword>
<evidence type="ECO:0000259" key="11">
    <source>
        <dbReference type="PROSITE" id="PS50093"/>
    </source>
</evidence>
<dbReference type="InterPro" id="IPR035986">
    <property type="entry name" value="PKD_dom_sf"/>
</dbReference>
<feature type="domain" description="PKD" evidence="11">
    <location>
        <begin position="470"/>
        <end position="526"/>
    </location>
</feature>
<organism evidence="12 13">
    <name type="scientific">Motilimonas pumila</name>
    <dbReference type="NCBI Taxonomy" id="2303987"/>
    <lineage>
        <taxon>Bacteria</taxon>
        <taxon>Pseudomonadati</taxon>
        <taxon>Pseudomonadota</taxon>
        <taxon>Gammaproteobacteria</taxon>
        <taxon>Alteromonadales</taxon>
        <taxon>Alteromonadales genera incertae sedis</taxon>
        <taxon>Motilimonas</taxon>
    </lineage>
</organism>
<dbReference type="RefSeq" id="WP_119910175.1">
    <property type="nucleotide sequence ID" value="NZ_QZCH01000007.1"/>
</dbReference>
<dbReference type="GO" id="GO:0004553">
    <property type="term" value="F:hydrolase activity, hydrolyzing O-glycosyl compounds"/>
    <property type="evidence" value="ECO:0007669"/>
    <property type="project" value="InterPro"/>
</dbReference>
<dbReference type="InterPro" id="IPR022409">
    <property type="entry name" value="PKD/Chitinase_dom"/>
</dbReference>
<dbReference type="GO" id="GO:0005261">
    <property type="term" value="F:monoatomic cation channel activity"/>
    <property type="evidence" value="ECO:0007669"/>
    <property type="project" value="TreeGrafter"/>
</dbReference>
<dbReference type="Gene3D" id="3.60.21.10">
    <property type="match status" value="1"/>
</dbReference>
<dbReference type="Proteomes" id="UP000283255">
    <property type="component" value="Unassembled WGS sequence"/>
</dbReference>
<keyword evidence="4 10" id="KW-0732">Signal</keyword>
<feature type="signal peptide" evidence="10">
    <location>
        <begin position="1"/>
        <end position="29"/>
    </location>
</feature>
<feature type="domain" description="PKD" evidence="11">
    <location>
        <begin position="638"/>
        <end position="725"/>
    </location>
</feature>
<feature type="compositionally biased region" description="Polar residues" evidence="9">
    <location>
        <begin position="754"/>
        <end position="764"/>
    </location>
</feature>
<dbReference type="GO" id="GO:0003993">
    <property type="term" value="F:acid phosphatase activity"/>
    <property type="evidence" value="ECO:0007669"/>
    <property type="project" value="InterPro"/>
</dbReference>
<reference evidence="12 13" key="1">
    <citation type="submission" date="2018-09" db="EMBL/GenBank/DDBJ databases">
        <authorList>
            <person name="Wang F."/>
        </authorList>
    </citation>
    <scope>NUCLEOTIDE SEQUENCE [LARGE SCALE GENOMIC DNA]</scope>
    <source>
        <strain evidence="12 13">PLHSC7-2</strain>
    </source>
</reference>
<keyword evidence="5" id="KW-0677">Repeat</keyword>
<dbReference type="Gene3D" id="2.60.40.380">
    <property type="entry name" value="Purple acid phosphatase-like, N-terminal"/>
    <property type="match status" value="1"/>
</dbReference>
<dbReference type="CDD" id="cd00146">
    <property type="entry name" value="PKD"/>
    <property type="match status" value="2"/>
</dbReference>
<accession>A0A418YGG0</accession>
<dbReference type="Gene3D" id="2.60.120.380">
    <property type="match status" value="1"/>
</dbReference>
<protein>
    <submittedName>
        <fullName evidence="12">PKD domain-containing protein</fullName>
    </submittedName>
</protein>
<feature type="region of interest" description="Disordered" evidence="9">
    <location>
        <begin position="666"/>
        <end position="690"/>
    </location>
</feature>
<evidence type="ECO:0000256" key="5">
    <source>
        <dbReference type="ARBA" id="ARBA00022737"/>
    </source>
</evidence>
<dbReference type="Pfam" id="PF02839">
    <property type="entry name" value="CBM_5_12"/>
    <property type="match status" value="1"/>
</dbReference>
<evidence type="ECO:0000256" key="10">
    <source>
        <dbReference type="SAM" id="SignalP"/>
    </source>
</evidence>
<evidence type="ECO:0000256" key="2">
    <source>
        <dbReference type="ARBA" id="ARBA00004141"/>
    </source>
</evidence>
<dbReference type="InterPro" id="IPR036573">
    <property type="entry name" value="CBM_sf_5/12"/>
</dbReference>
<dbReference type="InterPro" id="IPR013783">
    <property type="entry name" value="Ig-like_fold"/>
</dbReference>
<keyword evidence="8" id="KW-0472">Membrane</keyword>
<dbReference type="InterPro" id="IPR008963">
    <property type="entry name" value="Purple_acid_Pase-like_N"/>
</dbReference>
<sequence>MNISHGKKTFKLALLPLALAASFSGASYAGTGQVRVVWDQDPARSAVIGFSPVGQSSNAYVMYGSDTNETNWSKKSVTASYSFDAGFDSEFVRLANLTPDSKVFFKVCDDSGCGSLYNFKTAPASSSDFTFIAGGDSRSNPSVRRSGNKLVAKSRPLFVMFGGDLTYGNEAHEISAWLDDWQYTFTSDVIDGKSYKTVYPLIPAVGNHEKYDQTFMCKVFGIDSNKDGRCTLDDTYFAVNVGGNQLRVYTLNTEFRNSGYSSEWSRQKSWLSSDLAAKGASATWRVGQYHKPMFPRTTSKSYVNSKMFEWANDFYNKKMNLVVESDSHLVKYSWPVKPASNDMQKVSAGTVFIGEGSWGAPTRPADRYSDWIADQSSFAQFKIVQMKGEQMLVRTARFSSNAQTLALSSRDADPLSLPSGLSIWNAASVGQVYTLAKDSAGRTIVATGAVDLSAQFSNSCQELTCRFDASNSTGEQLTYSWSFGDGSSATGQKADHKFAAAGSYSVKLTVTDKAGKTKSQTQTVTVKKSDPADAILTNKVAKTGLSGAKSSSQYFTYQSNSTGKLQIATSGGSGDVDMFVKFGGQPSSNSYDCRPYKNGNAETCEFAAAKVGTYHVMLNGYQDYAGVSLRVIAADSQGNQQPNAQFSSTNNGLSVSFKDASQDADGQISSRSWDFGDGASATQTNPSHTYSKAGSYSVTLTVTDNAGASASQTQTITVTATDTGGATAWSSDKVYVAKSLVTHKGKTYQAQWWNQGNEPGTSQWGPWELVSGGNGPTPSPTLAPNPTPLPSITPSVSPTVAPTDGPVTGCNGVDAWNTSTSYVIGDEVSYNNQLWRATWYNANLAPGSSNAWSSWELVSACN</sequence>
<comment type="caution">
    <text evidence="12">The sequence shown here is derived from an EMBL/GenBank/DDBJ whole genome shotgun (WGS) entry which is preliminary data.</text>
</comment>
<evidence type="ECO:0000256" key="9">
    <source>
        <dbReference type="SAM" id="MobiDB-lite"/>
    </source>
</evidence>
<dbReference type="EMBL" id="QZCH01000007">
    <property type="protein sequence ID" value="RJG48735.1"/>
    <property type="molecule type" value="Genomic_DNA"/>
</dbReference>
<evidence type="ECO:0000256" key="1">
    <source>
        <dbReference type="ARBA" id="ARBA00001913"/>
    </source>
</evidence>
<dbReference type="InterPro" id="IPR003610">
    <property type="entry name" value="CBM5/12"/>
</dbReference>
<feature type="region of interest" description="Disordered" evidence="9">
    <location>
        <begin position="754"/>
        <end position="782"/>
    </location>
</feature>